<keyword evidence="3" id="KW-1185">Reference proteome</keyword>
<proteinExistence type="predicted"/>
<dbReference type="AlphaFoldDB" id="D8UI82"/>
<dbReference type="GeneID" id="9620939"/>
<dbReference type="KEGG" id="vcn:VOLCADRAFT_99614"/>
<organism evidence="3">
    <name type="scientific">Volvox carteri f. nagariensis</name>
    <dbReference type="NCBI Taxonomy" id="3068"/>
    <lineage>
        <taxon>Eukaryota</taxon>
        <taxon>Viridiplantae</taxon>
        <taxon>Chlorophyta</taxon>
        <taxon>core chlorophytes</taxon>
        <taxon>Chlorophyceae</taxon>
        <taxon>CS clade</taxon>
        <taxon>Chlamydomonadales</taxon>
        <taxon>Volvocaceae</taxon>
        <taxon>Volvox</taxon>
    </lineage>
</organism>
<evidence type="ECO:0000256" key="1">
    <source>
        <dbReference type="SAM" id="Coils"/>
    </source>
</evidence>
<accession>D8UI82</accession>
<keyword evidence="1" id="KW-0175">Coiled coil</keyword>
<evidence type="ECO:0000313" key="3">
    <source>
        <dbReference type="Proteomes" id="UP000001058"/>
    </source>
</evidence>
<reference evidence="2 3" key="1">
    <citation type="journal article" date="2010" name="Science">
        <title>Genomic analysis of organismal complexity in the multicellular green alga Volvox carteri.</title>
        <authorList>
            <person name="Prochnik S.E."/>
            <person name="Umen J."/>
            <person name="Nedelcu A.M."/>
            <person name="Hallmann A."/>
            <person name="Miller S.M."/>
            <person name="Nishii I."/>
            <person name="Ferris P."/>
            <person name="Kuo A."/>
            <person name="Mitros T."/>
            <person name="Fritz-Laylin L.K."/>
            <person name="Hellsten U."/>
            <person name="Chapman J."/>
            <person name="Simakov O."/>
            <person name="Rensing S.A."/>
            <person name="Terry A."/>
            <person name="Pangilinan J."/>
            <person name="Kapitonov V."/>
            <person name="Jurka J."/>
            <person name="Salamov A."/>
            <person name="Shapiro H."/>
            <person name="Schmutz J."/>
            <person name="Grimwood J."/>
            <person name="Lindquist E."/>
            <person name="Lucas S."/>
            <person name="Grigoriev I.V."/>
            <person name="Schmitt R."/>
            <person name="Kirk D."/>
            <person name="Rokhsar D.S."/>
        </authorList>
    </citation>
    <scope>NUCLEOTIDE SEQUENCE [LARGE SCALE GENOMIC DNA]</scope>
    <source>
        <strain evidence="3">f. Nagariensis / Eve</strain>
    </source>
</reference>
<dbReference type="InParanoid" id="D8UI82"/>
<feature type="coiled-coil region" evidence="1">
    <location>
        <begin position="20"/>
        <end position="107"/>
    </location>
</feature>
<dbReference type="RefSeq" id="XP_002958360.1">
    <property type="nucleotide sequence ID" value="XM_002958314.1"/>
</dbReference>
<protein>
    <submittedName>
        <fullName evidence="2">Uncharacterized protein</fullName>
    </submittedName>
</protein>
<gene>
    <name evidence="2" type="ORF">VOLCADRAFT_99614</name>
</gene>
<sequence>MGDEEGGSLADLTPKVREDLENMRRLLRAKDRRIKQLERTRTRQENEKESLQKRYQEEEEQWPILDESQRAKEQKLREQLDLERAVRSKLEQDIEAARAQLLAKEKAEQELIKAAFDWEYKFRRMIWQLRRRETESVLAPYPLVVRSFPPPRVASRKGPICVVFETVVCLHCRATAGLTGNLGGWKSNDRRRLPLLRDTDVVHANRSGGGGGGGAKGSYELTVVDHVMSGFSMHECLWQATNAEYVNCCTAAWRDNDPPLYVNLRPRLRVVSTNFWKQGDGLCSVLVIGWMRTGCGLLPFGFKRSTPRFLMSVNSVLWSLTAREGTRRVGGGNTVTTIQYNYLGGSCSCSCNVRFYVHTDNKTCIPSATPGPDEQHEDHVRVKYFKCRQWSRQMEGPPTPEVLVCQGGGTSSGPGVRAGVQKTYMYTAGFVTVGRLQRRCMFLWNARRTQEHRLSMNVTSRFRGRRDMRTMIMTEAPPLALARFLSEV</sequence>
<dbReference type="EMBL" id="GL378412">
    <property type="protein sequence ID" value="EFJ40582.1"/>
    <property type="molecule type" value="Genomic_DNA"/>
</dbReference>
<name>D8UI82_VOLCA</name>
<evidence type="ECO:0000313" key="2">
    <source>
        <dbReference type="EMBL" id="EFJ40582.1"/>
    </source>
</evidence>
<dbReference type="Proteomes" id="UP000001058">
    <property type="component" value="Unassembled WGS sequence"/>
</dbReference>